<evidence type="ECO:0000313" key="2">
    <source>
        <dbReference type="Proteomes" id="UP000636938"/>
    </source>
</evidence>
<name>A0A8X8FPY5_9GAMM</name>
<dbReference type="AlphaFoldDB" id="A0A8X8FPY5"/>
<keyword evidence="2" id="KW-1185">Reference proteome</keyword>
<evidence type="ECO:0000313" key="1">
    <source>
        <dbReference type="EMBL" id="MBD7953791.1"/>
    </source>
</evidence>
<dbReference type="EMBL" id="JACSQS010000004">
    <property type="protein sequence ID" value="MBD7953791.1"/>
    <property type="molecule type" value="Genomic_DNA"/>
</dbReference>
<comment type="caution">
    <text evidence="1">The sequence shown here is derived from an EMBL/GenBank/DDBJ whole genome shotgun (WGS) entry which is preliminary data.</text>
</comment>
<organism evidence="1 2">
    <name type="scientific">Stenotrophomonas lacuserhaii</name>
    <dbReference type="NCBI Taxonomy" id="2760084"/>
    <lineage>
        <taxon>Bacteria</taxon>
        <taxon>Pseudomonadati</taxon>
        <taxon>Pseudomonadota</taxon>
        <taxon>Gammaproteobacteria</taxon>
        <taxon>Lysobacterales</taxon>
        <taxon>Lysobacteraceae</taxon>
        <taxon>Stenotrophomonas</taxon>
    </lineage>
</organism>
<dbReference type="Proteomes" id="UP000636938">
    <property type="component" value="Unassembled WGS sequence"/>
</dbReference>
<evidence type="ECO:0008006" key="3">
    <source>
        <dbReference type="Google" id="ProtNLM"/>
    </source>
</evidence>
<gene>
    <name evidence="1" type="ORF">H9654_06165</name>
</gene>
<protein>
    <recommendedName>
        <fullName evidence="3">Lipoprotein</fullName>
    </recommendedName>
</protein>
<sequence length="190" mass="20471">MKRLSMLVAGTLSLAGCATHERLTAQDTRSENVDHQRLQVRRDGGGTGAVEAYALRPTEGYRMPQLHTAPPPVLGSADPRQELPPTKVCLQLVVDTEGRVERSLPLADRPECEAGTAAVNLPLLQAAQQAVAMWRFSPAALCHFPAGSAPRDATDCDGAERIEAVPVSLLYAFTFEIVKGRHYVRSETGG</sequence>
<accession>A0A8X8FPY5</accession>
<proteinExistence type="predicted"/>
<reference evidence="1 2" key="1">
    <citation type="submission" date="2020-08" db="EMBL/GenBank/DDBJ databases">
        <title>A Genomic Blueprint of the Chicken Gut Microbiome.</title>
        <authorList>
            <person name="Gilroy R."/>
            <person name="Ravi A."/>
            <person name="Getino M."/>
            <person name="Pursley I."/>
            <person name="Horton D.L."/>
            <person name="Alikhan N.-F."/>
            <person name="Baker D."/>
            <person name="Gharbi K."/>
            <person name="Hall N."/>
            <person name="Watson M."/>
            <person name="Adriaenssens E.M."/>
            <person name="Foster-Nyarko E."/>
            <person name="Jarju S."/>
            <person name="Secka A."/>
            <person name="Antonio M."/>
            <person name="Oren A."/>
            <person name="Chaudhuri R."/>
            <person name="La Ragione R.M."/>
            <person name="Hildebrand F."/>
            <person name="Pallen M.J."/>
        </authorList>
    </citation>
    <scope>NUCLEOTIDE SEQUENCE [LARGE SCALE GENOMIC DNA]</scope>
    <source>
        <strain evidence="1 2">Sa5BUN4</strain>
    </source>
</reference>
<dbReference type="PROSITE" id="PS51257">
    <property type="entry name" value="PROKAR_LIPOPROTEIN"/>
    <property type="match status" value="1"/>
</dbReference>
<dbReference type="RefSeq" id="WP_191769840.1">
    <property type="nucleotide sequence ID" value="NZ_JACSQS010000004.1"/>
</dbReference>